<evidence type="ECO:0000256" key="1">
    <source>
        <dbReference type="SAM" id="Coils"/>
    </source>
</evidence>
<organism evidence="2 3">
    <name type="scientific">Pristionchus mayeri</name>
    <dbReference type="NCBI Taxonomy" id="1317129"/>
    <lineage>
        <taxon>Eukaryota</taxon>
        <taxon>Metazoa</taxon>
        <taxon>Ecdysozoa</taxon>
        <taxon>Nematoda</taxon>
        <taxon>Chromadorea</taxon>
        <taxon>Rhabditida</taxon>
        <taxon>Rhabditina</taxon>
        <taxon>Diplogasteromorpha</taxon>
        <taxon>Diplogasteroidea</taxon>
        <taxon>Neodiplogasteridae</taxon>
        <taxon>Pristionchus</taxon>
    </lineage>
</organism>
<name>A0AAN5I3V2_9BILA</name>
<feature type="non-terminal residue" evidence="2">
    <location>
        <position position="1"/>
    </location>
</feature>
<evidence type="ECO:0000313" key="2">
    <source>
        <dbReference type="EMBL" id="GMR50520.1"/>
    </source>
</evidence>
<dbReference type="AlphaFoldDB" id="A0AAN5I3V2"/>
<dbReference type="EMBL" id="BTRK01000004">
    <property type="protein sequence ID" value="GMR50520.1"/>
    <property type="molecule type" value="Genomic_DNA"/>
</dbReference>
<dbReference type="Proteomes" id="UP001328107">
    <property type="component" value="Unassembled WGS sequence"/>
</dbReference>
<proteinExistence type="predicted"/>
<sequence length="147" mass="16828">QPDPSAEVIELREKVAELVHKDVKWEDTVNELNQKIDELTAKNQQHENTLVGAISRGRGITYESVAAAVIEPQAVERESQPLQDPPNESRFETLVVQLNDGKWGEERQNEMIDLIDEMDSKKKTEVLVKVGEMIYRIWSAQLRTLSF</sequence>
<reference evidence="3" key="1">
    <citation type="submission" date="2022-10" db="EMBL/GenBank/DDBJ databases">
        <title>Genome assembly of Pristionchus species.</title>
        <authorList>
            <person name="Yoshida K."/>
            <person name="Sommer R.J."/>
        </authorList>
    </citation>
    <scope>NUCLEOTIDE SEQUENCE [LARGE SCALE GENOMIC DNA]</scope>
    <source>
        <strain evidence="3">RS5460</strain>
    </source>
</reference>
<comment type="caution">
    <text evidence="2">The sequence shown here is derived from an EMBL/GenBank/DDBJ whole genome shotgun (WGS) entry which is preliminary data.</text>
</comment>
<gene>
    <name evidence="2" type="ORF">PMAYCL1PPCAC_20715</name>
</gene>
<keyword evidence="3" id="KW-1185">Reference proteome</keyword>
<accession>A0AAN5I3V2</accession>
<evidence type="ECO:0000313" key="3">
    <source>
        <dbReference type="Proteomes" id="UP001328107"/>
    </source>
</evidence>
<feature type="coiled-coil region" evidence="1">
    <location>
        <begin position="22"/>
        <end position="56"/>
    </location>
</feature>
<keyword evidence="1" id="KW-0175">Coiled coil</keyword>
<protein>
    <submittedName>
        <fullName evidence="2">Uncharacterized protein</fullName>
    </submittedName>
</protein>